<organism evidence="1">
    <name type="scientific">marine sediment metagenome</name>
    <dbReference type="NCBI Taxonomy" id="412755"/>
    <lineage>
        <taxon>unclassified sequences</taxon>
        <taxon>metagenomes</taxon>
        <taxon>ecological metagenomes</taxon>
    </lineage>
</organism>
<proteinExistence type="predicted"/>
<dbReference type="AlphaFoldDB" id="X1L7D4"/>
<reference evidence="1" key="1">
    <citation type="journal article" date="2014" name="Front. Microbiol.">
        <title>High frequency of phylogenetically diverse reductive dehalogenase-homologous genes in deep subseafloor sedimentary metagenomes.</title>
        <authorList>
            <person name="Kawai M."/>
            <person name="Futagami T."/>
            <person name="Toyoda A."/>
            <person name="Takaki Y."/>
            <person name="Nishi S."/>
            <person name="Hori S."/>
            <person name="Arai W."/>
            <person name="Tsubouchi T."/>
            <person name="Morono Y."/>
            <person name="Uchiyama I."/>
            <person name="Ito T."/>
            <person name="Fujiyama A."/>
            <person name="Inagaki F."/>
            <person name="Takami H."/>
        </authorList>
    </citation>
    <scope>NUCLEOTIDE SEQUENCE</scope>
    <source>
        <strain evidence="1">Expedition CK06-06</strain>
    </source>
</reference>
<protein>
    <submittedName>
        <fullName evidence="1">Uncharacterized protein</fullName>
    </submittedName>
</protein>
<gene>
    <name evidence="1" type="ORF">S06H3_16174</name>
</gene>
<name>X1L7D4_9ZZZZ</name>
<dbReference type="EMBL" id="BARV01007990">
    <property type="protein sequence ID" value="GAI15247.1"/>
    <property type="molecule type" value="Genomic_DNA"/>
</dbReference>
<comment type="caution">
    <text evidence="1">The sequence shown here is derived from an EMBL/GenBank/DDBJ whole genome shotgun (WGS) entry which is preliminary data.</text>
</comment>
<evidence type="ECO:0000313" key="1">
    <source>
        <dbReference type="EMBL" id="GAI15247.1"/>
    </source>
</evidence>
<accession>X1L7D4</accession>
<sequence>MKALSGRERLLRVFRQQLTDRMPFWLWGVDPMFRSDRSPSWEPLYELVETYELDIMRWWYPKKNLGRFHSPALHLQALMKPEFFNSLVEETRKESNKGDVWEYETIIKIPGCDLSQVYYQPKDGSPGYEKTYFIKDVEDFINRGSLIRLI</sequence>